<dbReference type="SUPFAM" id="SSF53756">
    <property type="entry name" value="UDP-Glycosyltransferase/glycogen phosphorylase"/>
    <property type="match status" value="1"/>
</dbReference>
<reference evidence="4 5" key="1">
    <citation type="journal article" date="2014" name="Genome Announc.">
        <title>Complete Genome Sequence of Sterol-Transforming Mycobacterium neoaurum Strain VKM Ac-1815D.</title>
        <authorList>
            <person name="Shtratnikova V.Y."/>
            <person name="Bragin E.Y."/>
            <person name="Dovbnya D.V."/>
            <person name="Pekov Y.A."/>
            <person name="Schelkunov M.I."/>
            <person name="Strizhov N."/>
            <person name="Ivashina T.V."/>
            <person name="Ashapkin V.V."/>
            <person name="Donova M.V."/>
        </authorList>
    </citation>
    <scope>NUCLEOTIDE SEQUENCE [LARGE SCALE GENOMIC DNA]</scope>
    <source>
        <strain evidence="4 5">VKM Ac-1815D</strain>
    </source>
</reference>
<accession>V5XJG5</accession>
<dbReference type="Proteomes" id="UP000018763">
    <property type="component" value="Chromosome"/>
</dbReference>
<dbReference type="PANTHER" id="PTHR12526">
    <property type="entry name" value="GLYCOSYLTRANSFERASE"/>
    <property type="match status" value="1"/>
</dbReference>
<sequence length="373" mass="39553">MNVRSRLTVALVGPFPPPYGGMGVYFSAIESGVRQQGMAPLRIPVPYAAVGGWRRDLGRVAAFARAALTVLRTRPDVVHCVTGSQPNLVGNILPLLAARVARRPSALSIAGGEFPAAVTGYRGARRQLVRFILTRPQLLIACTDEIAGALGAVGVPASRVVVLSNALPPRLDPRADQVLPPEVAEFADTHAPLIASISGWYDLYGSQDLVEAVAELRVTNPALGLVLMVKSGGDAAFRAALLDRVARDGLADAVVVREDEQAVFPILRRADAFVRTPHHEGDAISVREALAVGTPVLASDVGFRPSGVVRFRPADAADLATRLSEILCRSTADSAIADRDPGEGERNLEFLLSSYRRLAGLGASDREAQDARA</sequence>
<keyword evidence="5" id="KW-1185">Reference proteome</keyword>
<dbReference type="HOGENOM" id="CLU_009583_4_0_11"/>
<evidence type="ECO:0000256" key="2">
    <source>
        <dbReference type="ARBA" id="ARBA00022679"/>
    </source>
</evidence>
<name>V5XJG5_MYCNE</name>
<dbReference type="EMBL" id="CP006936">
    <property type="protein sequence ID" value="AHC28088.1"/>
    <property type="molecule type" value="Genomic_DNA"/>
</dbReference>
<evidence type="ECO:0000313" key="4">
    <source>
        <dbReference type="EMBL" id="AHC28088.1"/>
    </source>
</evidence>
<dbReference type="Pfam" id="PF13579">
    <property type="entry name" value="Glyco_trans_4_4"/>
    <property type="match status" value="1"/>
</dbReference>
<dbReference type="KEGG" id="mne:D174_24395"/>
<evidence type="ECO:0000259" key="3">
    <source>
        <dbReference type="Pfam" id="PF13579"/>
    </source>
</evidence>
<dbReference type="RefSeq" id="WP_019512495.1">
    <property type="nucleotide sequence ID" value="NC_023036.2"/>
</dbReference>
<dbReference type="GO" id="GO:0016757">
    <property type="term" value="F:glycosyltransferase activity"/>
    <property type="evidence" value="ECO:0007669"/>
    <property type="project" value="UniProtKB-KW"/>
</dbReference>
<gene>
    <name evidence="4" type="ORF">D174_24395</name>
</gene>
<dbReference type="CDD" id="cd03801">
    <property type="entry name" value="GT4_PimA-like"/>
    <property type="match status" value="1"/>
</dbReference>
<keyword evidence="2" id="KW-0808">Transferase</keyword>
<dbReference type="PANTHER" id="PTHR12526:SF510">
    <property type="entry name" value="D-INOSITOL 3-PHOSPHATE GLYCOSYLTRANSFERASE"/>
    <property type="match status" value="1"/>
</dbReference>
<evidence type="ECO:0000256" key="1">
    <source>
        <dbReference type="ARBA" id="ARBA00022676"/>
    </source>
</evidence>
<organism evidence="4 5">
    <name type="scientific">Mycolicibacterium neoaurum VKM Ac-1815D</name>
    <dbReference type="NCBI Taxonomy" id="700508"/>
    <lineage>
        <taxon>Bacteria</taxon>
        <taxon>Bacillati</taxon>
        <taxon>Actinomycetota</taxon>
        <taxon>Actinomycetes</taxon>
        <taxon>Mycobacteriales</taxon>
        <taxon>Mycobacteriaceae</taxon>
        <taxon>Mycolicibacterium</taxon>
    </lineage>
</organism>
<dbReference type="Gene3D" id="3.40.50.2000">
    <property type="entry name" value="Glycogen Phosphorylase B"/>
    <property type="match status" value="2"/>
</dbReference>
<dbReference type="InterPro" id="IPR028098">
    <property type="entry name" value="Glyco_trans_4-like_N"/>
</dbReference>
<dbReference type="AlphaFoldDB" id="V5XJG5"/>
<keyword evidence="1" id="KW-0328">Glycosyltransferase</keyword>
<evidence type="ECO:0000313" key="5">
    <source>
        <dbReference type="Proteomes" id="UP000018763"/>
    </source>
</evidence>
<dbReference type="Pfam" id="PF13692">
    <property type="entry name" value="Glyco_trans_1_4"/>
    <property type="match status" value="1"/>
</dbReference>
<dbReference type="GeneID" id="43452581"/>
<proteinExistence type="predicted"/>
<feature type="domain" description="Glycosyltransferase subfamily 4-like N-terminal" evidence="3">
    <location>
        <begin position="33"/>
        <end position="165"/>
    </location>
</feature>
<dbReference type="eggNOG" id="COG0438">
    <property type="taxonomic scope" value="Bacteria"/>
</dbReference>
<protein>
    <recommendedName>
        <fullName evidence="3">Glycosyltransferase subfamily 4-like N-terminal domain-containing protein</fullName>
    </recommendedName>
</protein>